<dbReference type="GO" id="GO:0045087">
    <property type="term" value="P:innate immune response"/>
    <property type="evidence" value="ECO:0007669"/>
    <property type="project" value="UniProtKB-KW"/>
</dbReference>
<dbReference type="GO" id="GO:0031666">
    <property type="term" value="P:positive regulation of lipopolysaccharide-mediated signaling pathway"/>
    <property type="evidence" value="ECO:0000318"/>
    <property type="project" value="GO_Central"/>
</dbReference>
<reference evidence="18" key="2">
    <citation type="submission" date="2025-08" db="UniProtKB">
        <authorList>
            <consortium name="Ensembl"/>
        </authorList>
    </citation>
    <scope>IDENTIFICATION</scope>
</reference>
<evidence type="ECO:0000256" key="9">
    <source>
        <dbReference type="ARBA" id="ARBA00022859"/>
    </source>
</evidence>
<evidence type="ECO:0000256" key="14">
    <source>
        <dbReference type="ARBA" id="ARBA00023198"/>
    </source>
</evidence>
<dbReference type="HOGENOM" id="CLU_006000_5_1_1"/>
<dbReference type="Gene3D" id="3.80.10.10">
    <property type="entry name" value="Ribonuclease Inhibitor"/>
    <property type="match status" value="1"/>
</dbReference>
<keyword evidence="13" id="KW-0325">Glycoprotein</keyword>
<comment type="similarity">
    <text evidence="2">Belongs to the Toll-like receptor family.</text>
</comment>
<dbReference type="Bgee" id="ENSACAG00000016275">
    <property type="expression patterns" value="Expressed in adrenal gland"/>
</dbReference>
<dbReference type="GO" id="GO:0002322">
    <property type="term" value="P:B cell proliferation involved in immune response"/>
    <property type="evidence" value="ECO:0000318"/>
    <property type="project" value="GO_Central"/>
</dbReference>
<dbReference type="Ensembl" id="ENSACAT00000016316.4">
    <property type="protein sequence ID" value="ENSACAP00000015996.3"/>
    <property type="gene ID" value="ENSACAG00000016275.4"/>
</dbReference>
<organism evidence="18 19">
    <name type="scientific">Anolis carolinensis</name>
    <name type="common">Green anole</name>
    <name type="synonym">American chameleon</name>
    <dbReference type="NCBI Taxonomy" id="28377"/>
    <lineage>
        <taxon>Eukaryota</taxon>
        <taxon>Metazoa</taxon>
        <taxon>Chordata</taxon>
        <taxon>Craniata</taxon>
        <taxon>Vertebrata</taxon>
        <taxon>Euteleostomi</taxon>
        <taxon>Lepidosauria</taxon>
        <taxon>Squamata</taxon>
        <taxon>Bifurcata</taxon>
        <taxon>Unidentata</taxon>
        <taxon>Episquamata</taxon>
        <taxon>Toxicofera</taxon>
        <taxon>Iguania</taxon>
        <taxon>Dactyloidae</taxon>
        <taxon>Anolis</taxon>
    </lineage>
</organism>
<evidence type="ECO:0000256" key="4">
    <source>
        <dbReference type="ARBA" id="ARBA00022588"/>
    </source>
</evidence>
<dbReference type="GO" id="GO:0071222">
    <property type="term" value="P:cellular response to lipopolysaccharide"/>
    <property type="evidence" value="ECO:0000318"/>
    <property type="project" value="GO_Central"/>
</dbReference>
<reference evidence="18" key="3">
    <citation type="submission" date="2025-09" db="UniProtKB">
        <authorList>
            <consortium name="Ensembl"/>
        </authorList>
    </citation>
    <scope>IDENTIFICATION</scope>
</reference>
<reference evidence="18 19" key="1">
    <citation type="submission" date="2009-12" db="EMBL/GenBank/DDBJ databases">
        <title>The Genome Sequence of Anolis carolinensis (Green Anole Lizard).</title>
        <authorList>
            <consortium name="The Genome Sequencing Platform"/>
            <person name="Di Palma F."/>
            <person name="Alfoldi J."/>
            <person name="Heiman D."/>
            <person name="Young S."/>
            <person name="Grabherr M."/>
            <person name="Johnson J."/>
            <person name="Lander E.S."/>
            <person name="Lindblad-Toh K."/>
        </authorList>
    </citation>
    <scope>NUCLEOTIDE SEQUENCE [LARGE SCALE GENOMIC DNA]</scope>
    <source>
        <strain evidence="18 19">JBL SC #1</strain>
    </source>
</reference>
<proteinExistence type="inferred from homology"/>
<keyword evidence="10 15" id="KW-1133">Transmembrane helix</keyword>
<comment type="subcellular location">
    <subcellularLocation>
        <location evidence="1">Cell membrane</location>
        <topology evidence="1">Single-pass type I membrane protein</topology>
    </subcellularLocation>
</comment>
<keyword evidence="9" id="KW-0391">Immunity</keyword>
<evidence type="ECO:0000256" key="8">
    <source>
        <dbReference type="ARBA" id="ARBA00022737"/>
    </source>
</evidence>
<dbReference type="GO" id="GO:0001875">
    <property type="term" value="F:lipopolysaccharide immune receptor activity"/>
    <property type="evidence" value="ECO:0007669"/>
    <property type="project" value="Ensembl"/>
</dbReference>
<evidence type="ECO:0000256" key="11">
    <source>
        <dbReference type="ARBA" id="ARBA00023136"/>
    </source>
</evidence>
<gene>
    <name evidence="18" type="primary">CD180</name>
</gene>
<dbReference type="GeneTree" id="ENSGT00940000161183"/>
<dbReference type="eggNOG" id="KOG4641">
    <property type="taxonomic scope" value="Eukaryota"/>
</dbReference>
<keyword evidence="4" id="KW-0399">Innate immunity</keyword>
<feature type="chain" id="PRO_5003412903" evidence="16">
    <location>
        <begin position="21"/>
        <end position="662"/>
    </location>
</feature>
<dbReference type="PANTHER" id="PTHR24365">
    <property type="entry name" value="TOLL-LIKE RECEPTOR"/>
    <property type="match status" value="1"/>
</dbReference>
<evidence type="ECO:0000256" key="10">
    <source>
        <dbReference type="ARBA" id="ARBA00022989"/>
    </source>
</evidence>
<evidence type="ECO:0000256" key="5">
    <source>
        <dbReference type="ARBA" id="ARBA00022614"/>
    </source>
</evidence>
<dbReference type="PROSITE" id="PS51450">
    <property type="entry name" value="LRR"/>
    <property type="match status" value="1"/>
</dbReference>
<dbReference type="GeneID" id="100563324"/>
<sequence>MAFGTSWWVLMGLLGVCCEATKPVDTMCTELITNRSYSCEGLELTKIPDQLPSMTEVLDFSFNFLYSLHLSTFSKLKELVFLDLTRCQINWVYEDAFENNSHLESIILIGNHLLFIGDTAFAGPLSLKHLDLTQTGLTSLRLIPMQDLGSLETLILGNNHIQSLKLPPSFKTRNLKYLDFHMNNIQKISANDVMLFKKFSNLTLILKGNDIVHIDPGAFRSISFYSLDVTGCANIPVILKGLEGSQSVALKLGTFLDSDVLPISPTTLQSIGNVSVDHLTLQYRNFLNLSCETFKWLIKLKTLDLTHTSLSEIPLGHHRIDMLKELNLNNNKFVHLCDIRPSVFPTVTHLYIRGNSKELDLGAGCLESLSNLQYLDLSNSQIEDLDCCRKQFSALSTLQHVNMSYNKKLLFHSTAFNSSAHLQDLDLAFTHIDTTNASEGPFGNLRFLQTLNLSFSQIGPNIQHILQGLESLRVLNLKGNNFESGTILTEHLFQQVYNLEVLILSHCKLLAIETKAFSILRKLQHVDVSHNDLITFNSGAFFNLRNIYLNFANNRIHIIPRDMLANLSGQSIINLSYNPLECTCSNTGLLTWYKQNIDKIEGFEETVCSEPKPLAGTKLLFVNLSCGYSTAKVILITFVVITVIAVTFILIIRFLQRKYQHI</sequence>
<dbReference type="SUPFAM" id="SSF52058">
    <property type="entry name" value="L domain-like"/>
    <property type="match status" value="2"/>
</dbReference>
<dbReference type="InterPro" id="IPR000483">
    <property type="entry name" value="Cys-rich_flank_reg_C"/>
</dbReference>
<dbReference type="GO" id="GO:0005886">
    <property type="term" value="C:plasma membrane"/>
    <property type="evidence" value="ECO:0000318"/>
    <property type="project" value="GO_Central"/>
</dbReference>
<dbReference type="GO" id="GO:0006954">
    <property type="term" value="P:inflammatory response"/>
    <property type="evidence" value="ECO:0007669"/>
    <property type="project" value="UniProtKB-KW"/>
</dbReference>
<dbReference type="CTD" id="4064"/>
<dbReference type="SMART" id="SM00082">
    <property type="entry name" value="LRRCT"/>
    <property type="match status" value="1"/>
</dbReference>
<dbReference type="InterPro" id="IPR032675">
    <property type="entry name" value="LRR_dom_sf"/>
</dbReference>
<dbReference type="KEGG" id="acs:100563324"/>
<feature type="signal peptide" evidence="16">
    <location>
        <begin position="1"/>
        <end position="20"/>
    </location>
</feature>
<name>G1KSD5_ANOCA</name>
<keyword evidence="7 16" id="KW-0732">Signal</keyword>
<dbReference type="GO" id="GO:0038023">
    <property type="term" value="F:signaling receptor activity"/>
    <property type="evidence" value="ECO:0000318"/>
    <property type="project" value="GO_Central"/>
</dbReference>
<keyword evidence="11 15" id="KW-0472">Membrane</keyword>
<dbReference type="GO" id="GO:0005730">
    <property type="term" value="C:nucleolus"/>
    <property type="evidence" value="ECO:0007669"/>
    <property type="project" value="Ensembl"/>
</dbReference>
<dbReference type="GO" id="GO:0005654">
    <property type="term" value="C:nucleoplasm"/>
    <property type="evidence" value="ECO:0007669"/>
    <property type="project" value="Ensembl"/>
</dbReference>
<keyword evidence="12" id="KW-0675">Receptor</keyword>
<feature type="domain" description="LRRCT" evidence="17">
    <location>
        <begin position="578"/>
        <end position="627"/>
    </location>
</feature>
<dbReference type="InterPro" id="IPR001611">
    <property type="entry name" value="Leu-rich_rpt"/>
</dbReference>
<keyword evidence="3" id="KW-1003">Cell membrane</keyword>
<keyword evidence="6 15" id="KW-0812">Transmembrane</keyword>
<accession>G1KSD5</accession>
<dbReference type="InterPro" id="IPR003591">
    <property type="entry name" value="Leu-rich_rpt_typical-subtyp"/>
</dbReference>
<evidence type="ECO:0000259" key="17">
    <source>
        <dbReference type="SMART" id="SM00082"/>
    </source>
</evidence>
<evidence type="ECO:0000256" key="13">
    <source>
        <dbReference type="ARBA" id="ARBA00023180"/>
    </source>
</evidence>
<evidence type="ECO:0000256" key="15">
    <source>
        <dbReference type="SAM" id="Phobius"/>
    </source>
</evidence>
<dbReference type="STRING" id="28377.ENSACAP00000015996"/>
<evidence type="ECO:0000256" key="1">
    <source>
        <dbReference type="ARBA" id="ARBA00004251"/>
    </source>
</evidence>
<keyword evidence="19" id="KW-1185">Reference proteome</keyword>
<keyword evidence="5" id="KW-0433">Leucine-rich repeat</keyword>
<evidence type="ECO:0000256" key="3">
    <source>
        <dbReference type="ARBA" id="ARBA00022475"/>
    </source>
</evidence>
<dbReference type="PANTHER" id="PTHR24365:SF521">
    <property type="entry name" value="TOLL-LIKE RECEPTOR 4"/>
    <property type="match status" value="1"/>
</dbReference>
<evidence type="ECO:0000256" key="16">
    <source>
        <dbReference type="SAM" id="SignalP"/>
    </source>
</evidence>
<evidence type="ECO:0000256" key="6">
    <source>
        <dbReference type="ARBA" id="ARBA00022692"/>
    </source>
</evidence>
<dbReference type="GO" id="GO:0072686">
    <property type="term" value="C:mitotic spindle"/>
    <property type="evidence" value="ECO:0007669"/>
    <property type="project" value="Ensembl"/>
</dbReference>
<keyword evidence="14" id="KW-0395">Inflammatory response</keyword>
<dbReference type="InParanoid" id="G1KSD5"/>
<keyword evidence="8" id="KW-0677">Repeat</keyword>
<dbReference type="Proteomes" id="UP000001646">
    <property type="component" value="Chromosome 2"/>
</dbReference>
<evidence type="ECO:0000313" key="19">
    <source>
        <dbReference type="Proteomes" id="UP000001646"/>
    </source>
</evidence>
<evidence type="ECO:0000313" key="18">
    <source>
        <dbReference type="Ensembl" id="ENSACAP00000015996.3"/>
    </source>
</evidence>
<evidence type="ECO:0000256" key="12">
    <source>
        <dbReference type="ARBA" id="ARBA00023170"/>
    </source>
</evidence>
<protein>
    <submittedName>
        <fullName evidence="18">CD180 molecule</fullName>
    </submittedName>
</protein>
<dbReference type="AlphaFoldDB" id="G1KSD5"/>
<evidence type="ECO:0000256" key="7">
    <source>
        <dbReference type="ARBA" id="ARBA00022729"/>
    </source>
</evidence>
<dbReference type="SMART" id="SM00369">
    <property type="entry name" value="LRR_TYP"/>
    <property type="match status" value="12"/>
</dbReference>
<feature type="transmembrane region" description="Helical" evidence="15">
    <location>
        <begin position="633"/>
        <end position="655"/>
    </location>
</feature>
<evidence type="ECO:0000256" key="2">
    <source>
        <dbReference type="ARBA" id="ARBA00009634"/>
    </source>
</evidence>
<dbReference type="OrthoDB" id="676979at2759"/>
<dbReference type="Pfam" id="PF13855">
    <property type="entry name" value="LRR_8"/>
    <property type="match status" value="2"/>
</dbReference>